<keyword evidence="1" id="KW-1133">Transmembrane helix</keyword>
<reference evidence="4" key="20">
    <citation type="journal article" date="1997" name="Virology">
        <title>The T1/35kDa family of poxvirus-secreted proteins bind chemokines and modulate leukocyte influx into virus-infected tissues.</title>
        <authorList>
            <person name="Graham K.A."/>
            <person name="Lalani A.S."/>
            <person name="Macen J.L."/>
            <person name="Ness T.L."/>
            <person name="Barry M."/>
            <person name="Liu L.Y."/>
            <person name="Lucas A."/>
            <person name="Clark-Lewis I."/>
            <person name="Moyer R.W."/>
            <person name="McFadden G."/>
        </authorList>
    </citation>
    <scope>NUCLEOTIDE SEQUENCE [LARGE SCALE GENOMIC DNA]</scope>
    <source>
        <strain evidence="4">Kasza</strain>
    </source>
</reference>
<evidence type="ECO:0000256" key="1">
    <source>
        <dbReference type="SAM" id="Phobius"/>
    </source>
</evidence>
<sequence>MRTSCIASIAHVGLLLVVFVHLTVGNKVTVMPYTVCNTTITLECNLDELIYKDINSIHVKWLFYTMDDTISNITNGSFIKFDFAKNLSGNYTCEAYSDLNSVKNVIALNLVHQWFSREELQFILSLLTIYIILLWCNVYTITSKTSNISKLIHVYSIALWMTIIMFVGQYMIGINTDMIYVKINGIILIQLSIISSVFLQRILHKTIIPSYLLNIVMGLKVLSFTGSTIVIALSFVGCYNKAYGYTYVYKLLFADVLELISLITLYVLPFGTQTTYKRLYLQSDETFTFP</sequence>
<gene>
    <name evidence="3" type="primary">s128L</name>
</gene>
<proteinExistence type="predicted"/>
<reference evidence="4" key="22">
    <citation type="journal article" date="1999" name="J. Virol.">
        <title>Myxoma virus encodes an alpha2,3-sialyltransferase that enhances virulence.</title>
        <authorList>
            <person name="Jackson R.J."/>
            <person name="Hall D.F."/>
            <person name="Kerr P.J."/>
        </authorList>
    </citation>
    <scope>NUCLEOTIDE SEQUENCE [LARGE SCALE GENOMIC DNA]</scope>
    <source>
        <strain evidence="4">Kasza</strain>
    </source>
</reference>
<reference evidence="4" key="7">
    <citation type="journal article" date="1990" name="Virology">
        <title>Identification and DNA sequence of the Shope fibroma virus DNA topoisomerase gene.</title>
        <authorList>
            <person name="Upton C."/>
            <person name="Opgenorth A."/>
            <person name="Traktman P."/>
            <person name="McFadden G."/>
        </authorList>
    </citation>
    <scope>NUCLEOTIDE SEQUENCE [LARGE SCALE GENOMIC DNA]</scope>
    <source>
        <strain evidence="4">Kasza</strain>
    </source>
</reference>
<reference evidence="4" key="11">
    <citation type="journal article" date="1991" name="Virology">
        <title>Identification and DNA sequence of the large subunit of the capping enzyme from Shope fibroma virus.</title>
        <authorList>
            <person name="Upton C."/>
            <person name="Stuart D."/>
            <person name="McFadden G."/>
        </authorList>
    </citation>
    <scope>NUCLEOTIDE SEQUENCE [LARGE SCALE GENOMIC DNA]</scope>
    <source>
        <strain evidence="4">Kasza</strain>
    </source>
</reference>
<reference evidence="3 4" key="1">
    <citation type="journal article" date="1984" name="J. Virol.">
        <title>Tumorigenic poxviruses: construction of the composite physical map of the Shope fibroma virus genome.</title>
        <authorList>
            <person name="Delange A.M."/>
            <person name="Macaulay C."/>
            <person name="Block W."/>
            <person name="Mueller T."/>
            <person name="McFadden G."/>
        </authorList>
    </citation>
    <scope>NUCLEOTIDE SEQUENCE [LARGE SCALE GENOMIC DNA]</scope>
    <source>
        <strain evidence="3 4">Kasza</strain>
    </source>
</reference>
<name>Q9Q8V0_RFVKA</name>
<dbReference type="Proteomes" id="UP000000868">
    <property type="component" value="Segment"/>
</dbReference>
<feature type="transmembrane region" description="Helical" evidence="1">
    <location>
        <begin position="152"/>
        <end position="172"/>
    </location>
</feature>
<evidence type="ECO:0000259" key="2">
    <source>
        <dbReference type="PROSITE" id="PS50835"/>
    </source>
</evidence>
<keyword evidence="1" id="KW-0472">Membrane</keyword>
<reference evidence="4" key="19">
    <citation type="journal article" date="1995" name="Virology">
        <title>Species specificity of ectromelia virus and vaccinia virus interferon-gamma binding proteins.</title>
        <authorList>
            <person name="Mossman K."/>
            <person name="Upton C."/>
            <person name="Buller R.M."/>
            <person name="McFadden G."/>
        </authorList>
    </citation>
    <scope>NUCLEOTIDE SEQUENCE [LARGE SCALE GENOMIC DNA]</scope>
    <source>
        <strain evidence="4">Kasza</strain>
    </source>
</reference>
<dbReference type="InterPro" id="IPR013270">
    <property type="entry name" value="CD47_Vset"/>
</dbReference>
<feature type="transmembrane region" description="Helical" evidence="1">
    <location>
        <begin position="247"/>
        <end position="268"/>
    </location>
</feature>
<reference evidence="4" key="14">
    <citation type="journal article" date="1992" name="Virus Res.">
        <title>Sequence and analysis of the BamHI 'D' fragment of Shope fibroma virus: comparison with similar regions of related poxviruses.</title>
        <authorList>
            <person name="Strayer D.S."/>
            <person name="Jerng H.H."/>
        </authorList>
    </citation>
    <scope>NUCLEOTIDE SEQUENCE [LARGE SCALE GENOMIC DNA]</scope>
    <source>
        <strain evidence="4">Kasza</strain>
    </source>
</reference>
<reference evidence="4" key="9">
    <citation type="journal article" date="1990" name="Virology">
        <title>Tumorigenic poxviruses: characterization of the expression of an epidermal growth factor related gene in Shope fibroma virus.</title>
        <authorList>
            <person name="Chang W."/>
            <person name="Macaulay C."/>
            <person name="Hu S.L."/>
            <person name="Tam J.P."/>
            <person name="McFadden G."/>
        </authorList>
    </citation>
    <scope>NUCLEOTIDE SEQUENCE [LARGE SCALE GENOMIC DNA]</scope>
    <source>
        <strain evidence="4">Kasza</strain>
    </source>
</reference>
<dbReference type="KEGG" id="vg:1486972"/>
<accession>Q9Q8V0</accession>
<dbReference type="InterPro" id="IPR036179">
    <property type="entry name" value="Ig-like_dom_sf"/>
</dbReference>
<dbReference type="SUPFAM" id="SSF48726">
    <property type="entry name" value="Immunoglobulin"/>
    <property type="match status" value="1"/>
</dbReference>
<reference evidence="4" key="18">
    <citation type="journal article" date="1995" name="Virology">
        <title>Myxoma virus and Shope fibroma virus encode dual-specificity tyrosine/serine phosphatases which are essential for virus viability.</title>
        <authorList>
            <person name="Mossman K."/>
            <person name="Ostergaard H."/>
            <person name="Upton C."/>
            <person name="McFadden G."/>
        </authorList>
    </citation>
    <scope>NUCLEOTIDE SEQUENCE [LARGE SCALE GENOMIC DNA]</scope>
    <source>
        <strain evidence="4">Kasza</strain>
    </source>
</reference>
<reference evidence="4" key="13">
    <citation type="journal article" date="1992" name="J. Gen. Virol.">
        <title>Nucleotide sequence analysis of a unique near-terminal region of the tumorigenic poxvirus, Shope fibroma virus.</title>
        <authorList>
            <person name="Massung R.F."/>
            <person name="McFadden G."/>
            <person name="Moyer R.W."/>
        </authorList>
    </citation>
    <scope>NUCLEOTIDE SEQUENCE [LARGE SCALE GENOMIC DNA]</scope>
    <source>
        <strain evidence="4">Kasza</strain>
    </source>
</reference>
<organismHost>
    <name type="scientific">Oryctolagus cuniculus</name>
    <name type="common">Rabbit</name>
    <dbReference type="NCBI Taxonomy" id="9986"/>
</organismHost>
<reference evidence="4" key="8">
    <citation type="journal article" date="1990" name="Virology">
        <title>The complete DNA sequence of vaccinia virus.</title>
        <authorList>
            <person name="Goebel S.J."/>
            <person name="Johnson G.P."/>
            <person name="Perkus M.E."/>
            <person name="Davis S.W."/>
            <person name="Winslow J.P."/>
            <person name="Paoletti E."/>
        </authorList>
    </citation>
    <scope>NUCLEOTIDE SEQUENCE [LARGE SCALE GENOMIC DNA]</scope>
    <source>
        <strain evidence="4">Kasza</strain>
    </source>
</reference>
<feature type="transmembrane region" description="Helical" evidence="1">
    <location>
        <begin position="120"/>
        <end position="140"/>
    </location>
</feature>
<keyword evidence="1" id="KW-0812">Transmembrane</keyword>
<evidence type="ECO:0000313" key="4">
    <source>
        <dbReference type="Proteomes" id="UP000000868"/>
    </source>
</evidence>
<dbReference type="EMBL" id="AF170722">
    <property type="protein sequence ID" value="AAF18011.1"/>
    <property type="molecule type" value="Genomic_DNA"/>
</dbReference>
<reference evidence="3 4" key="23">
    <citation type="journal article" date="1999" name="Virology">
        <title>The complete genome sequence of shope (Rabbit) fibroma virus.</title>
        <authorList>
            <person name="Willer D.O."/>
            <person name="McFadden G."/>
            <person name="Evans D.H."/>
        </authorList>
    </citation>
    <scope>NUCLEOTIDE SEQUENCE [LARGE SCALE GENOMIC DNA]</scope>
    <source>
        <strain evidence="3 4">Kasza</strain>
    </source>
</reference>
<reference evidence="4" key="3">
    <citation type="journal article" date="1986" name="Mol. Cell. Biol.">
        <title>DNA sequence homology between the terminal inverted repeats of Shope fibroma virus and an endogenous cellular plasmid species.</title>
        <authorList>
            <person name="Upton C."/>
            <person name="McFadden G."/>
        </authorList>
    </citation>
    <scope>NUCLEOTIDE SEQUENCE [LARGE SCALE GENOMIC DNA]</scope>
    <source>
        <strain evidence="4">Kasza</strain>
    </source>
</reference>
<dbReference type="InterPro" id="IPR013147">
    <property type="entry name" value="CD47-like_TM"/>
</dbReference>
<reference evidence="4" key="15">
    <citation type="journal article" date="1993" name="Proc. Natl. Acad. Sci. U.S.A.">
        <title>Identification of a poxvirus gene encoding a uracil-DNA glycosylase.</title>
        <authorList>
            <person name="Upton C."/>
            <person name="Stuart D.T."/>
            <person name="McFadden G."/>
        </authorList>
    </citation>
    <scope>NUCLEOTIDE SEQUENCE [LARGE SCALE GENOMIC DNA]</scope>
    <source>
        <strain evidence="4">Kasza</strain>
    </source>
</reference>
<reference evidence="4" key="16">
    <citation type="journal article" date="1994" name="J. Virol.">
        <title>A poxvirus protein with a RING finger motif binds zinc and localizes in virus factories.</title>
        <authorList>
            <person name="Upton C."/>
            <person name="Schiff L."/>
            <person name="Rice S.A."/>
            <person name="Dowdeswell T."/>
            <person name="Yang X."/>
            <person name="McFadden G."/>
        </authorList>
    </citation>
    <scope>NUCLEOTIDE SEQUENCE [LARGE SCALE GENOMIC DNA]</scope>
    <source>
        <strain evidence="4">Kasza</strain>
    </source>
</reference>
<reference evidence="4" key="4">
    <citation type="journal article" date="1986" name="Virology">
        <title>Tumorigenic poxviruses: analysis of viral DNA sequences implicated in the tumorigenicity of Shope fibroma virus and malignant rabbit virus.</title>
        <authorList>
            <person name="Upton C."/>
            <person name="McFadden G."/>
        </authorList>
    </citation>
    <scope>NUCLEOTIDE SEQUENCE [LARGE SCALE GENOMIC DNA]</scope>
    <source>
        <strain evidence="4">Kasza</strain>
    </source>
</reference>
<reference evidence="4" key="17">
    <citation type="journal article" date="1994" name="Virology">
        <title>Characterization of the Shope fibroma virus DNA ligase gene.</title>
        <authorList>
            <person name="Parks R.J."/>
            <person name="Lichty B.D."/>
            <person name="Karakis C."/>
            <person name="Evans D.H."/>
        </authorList>
    </citation>
    <scope>NUCLEOTIDE SEQUENCE [LARGE SCALE GENOMIC DNA]</scope>
    <source>
        <strain evidence="4">Kasza</strain>
    </source>
</reference>
<feature type="transmembrane region" description="Helical" evidence="1">
    <location>
        <begin position="178"/>
        <end position="199"/>
    </location>
</feature>
<evidence type="ECO:0000313" key="3">
    <source>
        <dbReference type="EMBL" id="AAF18011.1"/>
    </source>
</evidence>
<protein>
    <submittedName>
        <fullName evidence="3">Gp128L</fullName>
    </submittedName>
</protein>
<reference evidence="3 4" key="12">
    <citation type="journal article" date="1991" name="Virology">
        <title>Sequence and analysis of a portion of the genomes of Shope fibroma virus and malignant rabbit fibroma virus that is important for viral replication in lymphocytes.</title>
        <authorList>
            <person name="Strayer D.S."/>
            <person name="Jerng H.H."/>
            <person name="O'Connor K."/>
        </authorList>
    </citation>
    <scope>NUCLEOTIDE SEQUENCE [LARGE SCALE GENOMIC DNA]</scope>
    <source>
        <strain evidence="3 4">Kasza</strain>
    </source>
</reference>
<dbReference type="Pfam" id="PF08204">
    <property type="entry name" value="V-set_CD47"/>
    <property type="match status" value="1"/>
</dbReference>
<reference evidence="4" key="5">
    <citation type="journal article" date="1987" name="Virology">
        <title>Tumorigenic poxviruses: genomic organization and DNA sequence of the telomeric region of the Shope fibroma virus genome.</title>
        <authorList>
            <person name="Upton C."/>
            <person name="DeLange A.M."/>
            <person name="McFadden G."/>
        </authorList>
    </citation>
    <scope>NUCLEOTIDE SEQUENCE [LARGE SCALE GENOMIC DNA]</scope>
    <source>
        <strain evidence="4">Kasza</strain>
    </source>
</reference>
<keyword evidence="4" id="KW-1185">Reference proteome</keyword>
<reference evidence="4" key="2">
    <citation type="journal article" date="1986" name="J. Virol.">
        <title>Identification and nucleotide sequence of the thymidine kinase gene of Shope fibroma virus.</title>
        <authorList>
            <person name="Upton C."/>
            <person name="McFadden G."/>
        </authorList>
    </citation>
    <scope>NUCLEOTIDE SEQUENCE [LARGE SCALE GENOMIC DNA]</scope>
    <source>
        <strain evidence="4">Kasza</strain>
    </source>
</reference>
<dbReference type="InterPro" id="IPR007110">
    <property type="entry name" value="Ig-like_dom"/>
</dbReference>
<dbReference type="Pfam" id="PF04549">
    <property type="entry name" value="CD47"/>
    <property type="match status" value="1"/>
</dbReference>
<organism evidence="4">
    <name type="scientific">Rabbit fibroma virus (strain Kasza)</name>
    <name type="common">RFV</name>
    <name type="synonym">Shope fibroma virus (strain Kasza)</name>
    <dbReference type="NCBI Taxonomy" id="10272"/>
    <lineage>
        <taxon>Viruses</taxon>
        <taxon>Varidnaviria</taxon>
        <taxon>Bamfordvirae</taxon>
        <taxon>Nucleocytoviricota</taxon>
        <taxon>Pokkesviricetes</taxon>
        <taxon>Chitovirales</taxon>
        <taxon>Poxviridae</taxon>
        <taxon>Chordopoxvirinae</taxon>
        <taxon>Leporipoxvirus</taxon>
        <taxon>Leporipoxvirus shope</taxon>
        <taxon>Rabbit fibroma virus</taxon>
    </lineage>
</organism>
<dbReference type="RefSeq" id="NP_052017.1">
    <property type="nucleotide sequence ID" value="NC_001266.1"/>
</dbReference>
<reference evidence="4" key="10">
    <citation type="journal article" date="1991" name="Biochem. Biophys. Res. Commun.">
        <title>T2 open reading frame from the Shope fibroma virus encodes a soluble form of the TNF receptor.</title>
        <authorList>
            <person name="Smith C.A."/>
            <person name="Davis T."/>
            <person name="Wignall J.M."/>
            <person name="Din W.S."/>
            <person name="Farrah T."/>
            <person name="Upton C."/>
            <person name="McFadden G."/>
            <person name="Goodwin R.G."/>
        </authorList>
    </citation>
    <scope>NUCLEOTIDE SEQUENCE [LARGE SCALE GENOMIC DNA]</scope>
    <source>
        <strain evidence="4">Kasza</strain>
    </source>
</reference>
<feature type="domain" description="Ig-like" evidence="2">
    <location>
        <begin position="37"/>
        <end position="109"/>
    </location>
</feature>
<reference evidence="4" key="6">
    <citation type="journal article" date="1988" name="Virology">
        <title>Tumorigenic poxviruses: fine analysis of the recombination junctions in malignant rabbit fibroma virus, a recombinant between Shope fibroma virus and myxoma virus.</title>
        <authorList>
            <person name="Upton C."/>
            <person name="Macen J.L."/>
            <person name="Maranchuk R.A."/>
            <person name="DeLange A.M."/>
            <person name="McFadden G."/>
        </authorList>
    </citation>
    <scope>NUCLEOTIDE SEQUENCE [LARGE SCALE GENOMIC DNA]</scope>
    <source>
        <strain evidence="4">Kasza</strain>
    </source>
</reference>
<dbReference type="PROSITE" id="PS50835">
    <property type="entry name" value="IG_LIKE"/>
    <property type="match status" value="1"/>
</dbReference>
<reference evidence="4" key="21">
    <citation type="journal article" date="1999" name="J. Mol. Biol.">
        <title>Shope fibroma virus DNA topoisomerase catalyses holliday junction resolution and hairpin formation in vitro.</title>
        <authorList>
            <person name="Palaniyar N."/>
            <person name="Gerasimopoulos E."/>
            <person name="Evans D.H."/>
        </authorList>
    </citation>
    <scope>NUCLEOTIDE SEQUENCE [LARGE SCALE GENOMIC DNA]</scope>
    <source>
        <strain evidence="4">Kasza</strain>
    </source>
</reference>
<feature type="transmembrane region" description="Helical" evidence="1">
    <location>
        <begin position="211"/>
        <end position="235"/>
    </location>
</feature>